<dbReference type="Pfam" id="PF00994">
    <property type="entry name" value="MoCF_biosynth"/>
    <property type="match status" value="1"/>
</dbReference>
<dbReference type="AlphaFoldDB" id="A0A328PD67"/>
<dbReference type="InterPro" id="IPR036425">
    <property type="entry name" value="MoaB/Mog-like_dom_sf"/>
</dbReference>
<evidence type="ECO:0000313" key="3">
    <source>
        <dbReference type="Proteomes" id="UP000249782"/>
    </source>
</evidence>
<evidence type="ECO:0000313" key="2">
    <source>
        <dbReference type="EMBL" id="RAO79810.1"/>
    </source>
</evidence>
<dbReference type="OrthoDB" id="205337at2157"/>
<evidence type="ECO:0000259" key="1">
    <source>
        <dbReference type="SMART" id="SM00852"/>
    </source>
</evidence>
<dbReference type="CDD" id="cd00886">
    <property type="entry name" value="MogA_MoaB"/>
    <property type="match status" value="1"/>
</dbReference>
<dbReference type="SUPFAM" id="SSF53218">
    <property type="entry name" value="Molybdenum cofactor biosynthesis proteins"/>
    <property type="match status" value="1"/>
</dbReference>
<comment type="caution">
    <text evidence="2">The sequence shown here is derived from an EMBL/GenBank/DDBJ whole genome shotgun (WGS) entry which is preliminary data.</text>
</comment>
<dbReference type="PIRSF" id="PIRSF006443">
    <property type="entry name" value="MoaB"/>
    <property type="match status" value="1"/>
</dbReference>
<gene>
    <name evidence="2" type="ORF">DPC56_00565</name>
</gene>
<proteinExistence type="predicted"/>
<dbReference type="NCBIfam" id="TIGR00177">
    <property type="entry name" value="molyb_syn"/>
    <property type="match status" value="1"/>
</dbReference>
<dbReference type="PANTHER" id="PTHR43232:SF2">
    <property type="entry name" value="MOLYBDENUM COFACTOR BIOSYNTHESIS PROTEIN B"/>
    <property type="match status" value="1"/>
</dbReference>
<dbReference type="SMART" id="SM00852">
    <property type="entry name" value="MoCF_biosynth"/>
    <property type="match status" value="1"/>
</dbReference>
<dbReference type="InterPro" id="IPR012245">
    <property type="entry name" value="MoaB"/>
</dbReference>
<dbReference type="GO" id="GO:0006777">
    <property type="term" value="P:Mo-molybdopterin cofactor biosynthetic process"/>
    <property type="evidence" value="ECO:0007669"/>
    <property type="project" value="InterPro"/>
</dbReference>
<dbReference type="Gene3D" id="3.40.980.10">
    <property type="entry name" value="MoaB/Mog-like domain"/>
    <property type="match status" value="1"/>
</dbReference>
<dbReference type="EMBL" id="QLOE01000001">
    <property type="protein sequence ID" value="RAO79810.1"/>
    <property type="molecule type" value="Genomic_DNA"/>
</dbReference>
<dbReference type="GO" id="GO:0005829">
    <property type="term" value="C:cytosol"/>
    <property type="evidence" value="ECO:0007669"/>
    <property type="project" value="TreeGrafter"/>
</dbReference>
<accession>A0A328PD67</accession>
<reference evidence="2 3" key="1">
    <citation type="submission" date="2018-06" db="EMBL/GenBank/DDBJ databases">
        <title>Draft genome sequence of hyperthermophilic methanogen Methanothermobacter tenebrarum sp. MCM-B 1447.</title>
        <authorList>
            <person name="Pore S.D."/>
            <person name="Dagar S."/>
            <person name="Dhakephalkar P.K."/>
        </authorList>
    </citation>
    <scope>NUCLEOTIDE SEQUENCE [LARGE SCALE GENOMIC DNA]</scope>
    <source>
        <strain evidence="2 3">MCM B 1447</strain>
    </source>
</reference>
<feature type="domain" description="MoaB/Mog" evidence="1">
    <location>
        <begin position="20"/>
        <end position="170"/>
    </location>
</feature>
<dbReference type="Proteomes" id="UP000249782">
    <property type="component" value="Unassembled WGS sequence"/>
</dbReference>
<dbReference type="InterPro" id="IPR001453">
    <property type="entry name" value="MoaB/Mog_dom"/>
</dbReference>
<protein>
    <submittedName>
        <fullName evidence="2">Molybdenum cofactor biosynthesis protein</fullName>
    </submittedName>
</protein>
<dbReference type="RefSeq" id="WP_112093120.1">
    <property type="nucleotide sequence ID" value="NZ_QLOE01000001.1"/>
</dbReference>
<sequence length="180" mass="20079">MRSRTMEEHRRIAPSMIKCAIITLSDSQSREHGTVEKPPSTDISGKILYENLKDKYQVIGYKLIGDDPENLIEAVNDMIRKGAMVIFTTGGTGISKKDITIETLRGLFEKELEGFGEIFRYESYKELGAGAILTRATAGIYKDSFIIALPGSPNAVKMGLNIIIDELGHIIKHVKEHQNR</sequence>
<organism evidence="2 3">
    <name type="scientific">Methanothermobacter tenebrarum</name>
    <dbReference type="NCBI Taxonomy" id="680118"/>
    <lineage>
        <taxon>Archaea</taxon>
        <taxon>Methanobacteriati</taxon>
        <taxon>Methanobacteriota</taxon>
        <taxon>Methanomada group</taxon>
        <taxon>Methanobacteria</taxon>
        <taxon>Methanobacteriales</taxon>
        <taxon>Methanobacteriaceae</taxon>
        <taxon>Methanothermobacter</taxon>
    </lineage>
</organism>
<dbReference type="PANTHER" id="PTHR43232">
    <property type="entry name" value="MOLYBDENUM COFACTOR BIOSYNTHESIS PROTEIN B"/>
    <property type="match status" value="1"/>
</dbReference>
<name>A0A328PD67_9EURY</name>
<keyword evidence="3" id="KW-1185">Reference proteome</keyword>